<proteinExistence type="predicted"/>
<dbReference type="Proteomes" id="UP000308836">
    <property type="component" value="Unassembled WGS sequence"/>
</dbReference>
<evidence type="ECO:0000313" key="2">
    <source>
        <dbReference type="Proteomes" id="UP000308836"/>
    </source>
</evidence>
<comment type="caution">
    <text evidence="1">The sequence shown here is derived from an EMBL/GenBank/DDBJ whole genome shotgun (WGS) entry which is preliminary data.</text>
</comment>
<accession>A0AC61R4T3</accession>
<organism evidence="1 2">
    <name type="scientific">Dubosiella muris</name>
    <dbReference type="NCBI Taxonomy" id="3038133"/>
    <lineage>
        <taxon>Bacteria</taxon>
        <taxon>Bacillati</taxon>
        <taxon>Bacillota</taxon>
        <taxon>Erysipelotrichia</taxon>
        <taxon>Erysipelotrichales</taxon>
        <taxon>Erysipelotrichaceae</taxon>
        <taxon>Dubosiella</taxon>
    </lineage>
</organism>
<protein>
    <submittedName>
        <fullName evidence="1">Voltage-gated chloride channel protein</fullName>
    </submittedName>
</protein>
<evidence type="ECO:0000313" key="1">
    <source>
        <dbReference type="EMBL" id="TGY64983.1"/>
    </source>
</evidence>
<dbReference type="EMBL" id="SRYG01000026">
    <property type="protein sequence ID" value="TGY64983.1"/>
    <property type="molecule type" value="Genomic_DNA"/>
</dbReference>
<reference evidence="1" key="1">
    <citation type="submission" date="2019-04" db="EMBL/GenBank/DDBJ databases">
        <title>Microbes associate with the intestines of laboratory mice.</title>
        <authorList>
            <person name="Navarre W."/>
            <person name="Wong E."/>
            <person name="Huang K."/>
            <person name="Tropini C."/>
            <person name="Ng K."/>
            <person name="Yu B."/>
        </authorList>
    </citation>
    <scope>NUCLEOTIDE SEQUENCE</scope>
    <source>
        <strain evidence="1">NM09_H32</strain>
    </source>
</reference>
<sequence length="409" mass="44404">MESVWGKLKKILQNYEELVVLSLLGIGIGLLVSVFEVLFGYGLKAMIDIHESVGSKLLLGLPLAGLLIVYLFQKWGKNAIKGMNLVFEVSQGISRHIPKRLISLMAAGTWISNLFGASVGREGVAMQIGATVSHVIGERFKKYENAKTIFLVCGMAAGFSGLFGTPFTAIFFAMEVLVAGVLKFRAMAPTLTASFSAAWLSSQFGLYKSSYDLVVYAYKLDWKVMIPLVVLGIVFGIVGGAFAWGLGKIKARIAAWIPDPYTRVFLGAIVAAALLFVLHNGRYSMLGENLIAASFQYGTVYWYDWICKFAMTILCLSVGFMGGEVTPLFAIGATLGFCLSGVFGIPPTMCAALGYAAVFGAGTNTYLAPIMIGMEVFGFQYFPLFFIVCSVAYLVNRNKSIYALQQREG</sequence>
<gene>
    <name evidence="1" type="ORF">E5336_10815</name>
</gene>
<keyword evidence="2" id="KW-1185">Reference proteome</keyword>
<name>A0AC61R4T3_9FIRM</name>